<dbReference type="Pfam" id="PF00732">
    <property type="entry name" value="GMC_oxred_N"/>
    <property type="match status" value="1"/>
</dbReference>
<dbReference type="EMBL" id="NIZV01000704">
    <property type="protein sequence ID" value="RSL82339.1"/>
    <property type="molecule type" value="Genomic_DNA"/>
</dbReference>
<evidence type="ECO:0000313" key="6">
    <source>
        <dbReference type="EMBL" id="RSL82339.1"/>
    </source>
</evidence>
<keyword evidence="7" id="KW-1185">Reference proteome</keyword>
<feature type="binding site" evidence="2">
    <location>
        <begin position="123"/>
        <end position="126"/>
    </location>
    <ligand>
        <name>FAD</name>
        <dbReference type="ChEBI" id="CHEBI:57692"/>
    </ligand>
</feature>
<dbReference type="PANTHER" id="PTHR11552:SF115">
    <property type="entry name" value="DEHYDROGENASE XPTC-RELATED"/>
    <property type="match status" value="1"/>
</dbReference>
<dbReference type="GO" id="GO:0050660">
    <property type="term" value="F:flavin adenine dinucleotide binding"/>
    <property type="evidence" value="ECO:0007669"/>
    <property type="project" value="InterPro"/>
</dbReference>
<dbReference type="InterPro" id="IPR007867">
    <property type="entry name" value="GMC_OxRtase_C"/>
</dbReference>
<dbReference type="PANTHER" id="PTHR11552">
    <property type="entry name" value="GLUCOSE-METHANOL-CHOLINE GMC OXIDOREDUCTASE"/>
    <property type="match status" value="1"/>
</dbReference>
<dbReference type="GO" id="GO:0016614">
    <property type="term" value="F:oxidoreductase activity, acting on CH-OH group of donors"/>
    <property type="evidence" value="ECO:0007669"/>
    <property type="project" value="InterPro"/>
</dbReference>
<comment type="cofactor">
    <cofactor evidence="2">
        <name>FAD</name>
        <dbReference type="ChEBI" id="CHEBI:57692"/>
    </cofactor>
</comment>
<name>A0A428RXS0_9HYPO</name>
<reference evidence="6 7" key="1">
    <citation type="submission" date="2017-06" db="EMBL/GenBank/DDBJ databases">
        <title>Cmopartive genomic analysis of Ambrosia Fusariam Clade fungi.</title>
        <authorList>
            <person name="Stajich J.E."/>
            <person name="Carrillo J."/>
            <person name="Kijimoto T."/>
            <person name="Eskalen A."/>
            <person name="O'Donnell K."/>
            <person name="Kasson M."/>
        </authorList>
    </citation>
    <scope>NUCLEOTIDE SEQUENCE [LARGE SCALE GENOMIC DNA]</scope>
    <source>
        <strain evidence="6 7">NRRL 20438</strain>
    </source>
</reference>
<evidence type="ECO:0000259" key="5">
    <source>
        <dbReference type="PROSITE" id="PS00623"/>
    </source>
</evidence>
<evidence type="ECO:0000256" key="4">
    <source>
        <dbReference type="SAM" id="SignalP"/>
    </source>
</evidence>
<evidence type="ECO:0000313" key="7">
    <source>
        <dbReference type="Proteomes" id="UP000288429"/>
    </source>
</evidence>
<dbReference type="SUPFAM" id="SSF54373">
    <property type="entry name" value="FAD-linked reductases, C-terminal domain"/>
    <property type="match status" value="1"/>
</dbReference>
<feature type="chain" id="PRO_5019564299" description="Glucose-methanol-choline oxidoreductase N-terminal domain-containing protein" evidence="4">
    <location>
        <begin position="19"/>
        <end position="599"/>
    </location>
</feature>
<sequence length="599" mass="65435">MATNIVGCVLSLLAFANALQIPRYATRVSKDTVTATKYDFIIAGGGLSGLTVADRLSEDPRINVLVIEAGPFDKREDGVMIPGAYDVERYMWQTLTSEPQTALNNRTFEAISGRVVGGGSVVNAMVFLRGGKSEYAGWEELGANGWSWDDMLPYFKKSENLSLPSDAYATEANISWVESAHGHEGPVQVSYPNFYFPGNANWWNAVLSTGIAAIEDPNSGYSNGLFWFPTSVDARSRTRSSARINHYNRVRESRPNYHILAENRVGRILFAGNTAIGVDYLPSNGGETSRVYASKEVIMAAGAMHTTQILQLSGIGPRKLLDDFGIRVISELPGVGANFQDHSSLFVPYEFANNIVPNAGTLDTNATYDAEQRELYDTAREGAYTLRRGIGTTLAQPTLRDVTSDWEAIISSARAVDPTTYLPPGTHPSVIAGYKAQRELMLSQLEGHDIPLGLLHWPTSNAHTLTFLRPFSRGTVTINSTNPLAHPVIDFRTATDPLDVELFVRLFRKSREIMAAPDMQVLGPREAAPYGENITSTEELSNILTAQMGVSGGHECCTAAMMPKDMGGVVDPEMKVYGATTYGVGEKIADTIKKEWKLL</sequence>
<dbReference type="InterPro" id="IPR012132">
    <property type="entry name" value="GMC_OxRdtase"/>
</dbReference>
<keyword evidence="4" id="KW-0732">Signal</keyword>
<dbReference type="InterPro" id="IPR036188">
    <property type="entry name" value="FAD/NAD-bd_sf"/>
</dbReference>
<dbReference type="Pfam" id="PF05199">
    <property type="entry name" value="GMC_oxred_C"/>
    <property type="match status" value="1"/>
</dbReference>
<evidence type="ECO:0000256" key="1">
    <source>
        <dbReference type="ARBA" id="ARBA00010790"/>
    </source>
</evidence>
<evidence type="ECO:0000256" key="3">
    <source>
        <dbReference type="RuleBase" id="RU003968"/>
    </source>
</evidence>
<protein>
    <recommendedName>
        <fullName evidence="5">Glucose-methanol-choline oxidoreductase N-terminal domain-containing protein</fullName>
    </recommendedName>
</protein>
<feature type="binding site" evidence="2">
    <location>
        <position position="265"/>
    </location>
    <ligand>
        <name>FAD</name>
        <dbReference type="ChEBI" id="CHEBI:57692"/>
    </ligand>
</feature>
<feature type="domain" description="Glucose-methanol-choline oxidoreductase N-terminal" evidence="5">
    <location>
        <begin position="113"/>
        <end position="136"/>
    </location>
</feature>
<dbReference type="Gene3D" id="3.30.560.10">
    <property type="entry name" value="Glucose Oxidase, domain 3"/>
    <property type="match status" value="1"/>
</dbReference>
<dbReference type="PROSITE" id="PS00623">
    <property type="entry name" value="GMC_OXRED_1"/>
    <property type="match status" value="1"/>
</dbReference>
<comment type="caution">
    <text evidence="6">The sequence shown here is derived from an EMBL/GenBank/DDBJ whole genome shotgun (WGS) entry which is preliminary data.</text>
</comment>
<dbReference type="PIRSF" id="PIRSF000137">
    <property type="entry name" value="Alcohol_oxidase"/>
    <property type="match status" value="1"/>
</dbReference>
<dbReference type="SUPFAM" id="SSF51905">
    <property type="entry name" value="FAD/NAD(P)-binding domain"/>
    <property type="match status" value="1"/>
</dbReference>
<organism evidence="6 7">
    <name type="scientific">Fusarium ambrosium</name>
    <dbReference type="NCBI Taxonomy" id="131363"/>
    <lineage>
        <taxon>Eukaryota</taxon>
        <taxon>Fungi</taxon>
        <taxon>Dikarya</taxon>
        <taxon>Ascomycota</taxon>
        <taxon>Pezizomycotina</taxon>
        <taxon>Sordariomycetes</taxon>
        <taxon>Hypocreomycetidae</taxon>
        <taxon>Hypocreales</taxon>
        <taxon>Nectriaceae</taxon>
        <taxon>Fusarium</taxon>
        <taxon>Fusarium solani species complex</taxon>
    </lineage>
</organism>
<dbReference type="GO" id="GO:0044550">
    <property type="term" value="P:secondary metabolite biosynthetic process"/>
    <property type="evidence" value="ECO:0007669"/>
    <property type="project" value="TreeGrafter"/>
</dbReference>
<comment type="similarity">
    <text evidence="1 3">Belongs to the GMC oxidoreductase family.</text>
</comment>
<proteinExistence type="inferred from homology"/>
<feature type="binding site" evidence="2">
    <location>
        <position position="115"/>
    </location>
    <ligand>
        <name>FAD</name>
        <dbReference type="ChEBI" id="CHEBI:57692"/>
    </ligand>
</feature>
<dbReference type="AlphaFoldDB" id="A0A428RXS0"/>
<evidence type="ECO:0000256" key="2">
    <source>
        <dbReference type="PIRSR" id="PIRSR000137-2"/>
    </source>
</evidence>
<dbReference type="InterPro" id="IPR000172">
    <property type="entry name" value="GMC_OxRdtase_N"/>
</dbReference>
<dbReference type="Gene3D" id="3.50.50.60">
    <property type="entry name" value="FAD/NAD(P)-binding domain"/>
    <property type="match status" value="1"/>
</dbReference>
<keyword evidence="3" id="KW-0285">Flavoprotein</keyword>
<accession>A0A428RXS0</accession>
<gene>
    <name evidence="6" type="ORF">CDV31_016944</name>
</gene>
<keyword evidence="2 3" id="KW-0274">FAD</keyword>
<feature type="signal peptide" evidence="4">
    <location>
        <begin position="1"/>
        <end position="18"/>
    </location>
</feature>
<dbReference type="Proteomes" id="UP000288429">
    <property type="component" value="Unassembled WGS sequence"/>
</dbReference>